<name>A0A2W1KJJ2_ACIFR</name>
<dbReference type="AlphaFoldDB" id="A0A2W1KJJ2"/>
<evidence type="ECO:0008006" key="3">
    <source>
        <dbReference type="Google" id="ProtNLM"/>
    </source>
</evidence>
<dbReference type="OrthoDB" id="8445221at2"/>
<accession>A0A2W1KJJ2</accession>
<comment type="caution">
    <text evidence="1">The sequence shown here is derived from an EMBL/GenBank/DDBJ whole genome shotgun (WGS) entry which is preliminary data.</text>
</comment>
<dbReference type="EMBL" id="QKQP01000001">
    <property type="protein sequence ID" value="PZD82512.1"/>
    <property type="molecule type" value="Genomic_DNA"/>
</dbReference>
<gene>
    <name evidence="1" type="ORF">DN052_05745</name>
</gene>
<dbReference type="RefSeq" id="WP_012536170.1">
    <property type="nucleotide sequence ID" value="NZ_AP025160.1"/>
</dbReference>
<evidence type="ECO:0000313" key="2">
    <source>
        <dbReference type="Proteomes" id="UP000248886"/>
    </source>
</evidence>
<protein>
    <recommendedName>
        <fullName evidence="3">HNH endonuclease</fullName>
    </recommendedName>
</protein>
<reference evidence="1 2" key="1">
    <citation type="submission" date="2018-06" db="EMBL/GenBank/DDBJ databases">
        <title>Draft sequence of Acidithiobacillus ferrooxidans CCM 4253.</title>
        <authorList>
            <person name="Moya-Beltran A."/>
            <person name="Castro M."/>
            <person name="Covarrubias P.C."/>
            <person name="Issotta F."/>
            <person name="Janiczek O."/>
            <person name="Mandl M."/>
            <person name="Kucera J."/>
            <person name="Quatrini R."/>
        </authorList>
    </citation>
    <scope>NUCLEOTIDE SEQUENCE [LARGE SCALE GENOMIC DNA]</scope>
    <source>
        <strain evidence="1 2">CCM 4253</strain>
    </source>
</reference>
<dbReference type="Proteomes" id="UP000248886">
    <property type="component" value="Unassembled WGS sequence"/>
</dbReference>
<sequence>MSSQKFSSAEREAIWLAHEKKCAYTRELLDVSNFHIDHVVPESLADDAAEFKRIKEELGLPDAFDLFGYGNLLPCRPGANLLKGSLVLDKAHVHFFLGIASSKTSEIEANLLRIERRKNRGRAIILLQQCLERGELSAKEVSDILVKYGEQPEDIFELLEGMQFANSAEVRFVAKAEIETLRDQPIRLGQNDHIDGVTLTNTNHETRLVRTCREYDEALKQGYFAYSNFDIKMSTWFEHQCGLLNSLQAAAAPSVSYVSDPRVGVLDLSLLPFSLFPCIGEAAEEADLNASYQSKVDEGVLVVKRIRQNLLQVEEPEGMGQQLIEVARADFNGDGIEDILLFEYCYATHGTLGFGGIRIITRKSNDGMFETLAPRDA</sequence>
<evidence type="ECO:0000313" key="1">
    <source>
        <dbReference type="EMBL" id="PZD82512.1"/>
    </source>
</evidence>
<organism evidence="1 2">
    <name type="scientific">Acidithiobacillus ferrooxidans</name>
    <name type="common">Thiobacillus ferrooxidans</name>
    <dbReference type="NCBI Taxonomy" id="920"/>
    <lineage>
        <taxon>Bacteria</taxon>
        <taxon>Pseudomonadati</taxon>
        <taxon>Pseudomonadota</taxon>
        <taxon>Acidithiobacillia</taxon>
        <taxon>Acidithiobacillales</taxon>
        <taxon>Acidithiobacillaceae</taxon>
        <taxon>Acidithiobacillus</taxon>
    </lineage>
</organism>
<dbReference type="GeneID" id="65279867"/>
<proteinExistence type="predicted"/>